<dbReference type="EMBL" id="JAVIJF010000005">
    <property type="protein sequence ID" value="MDX8524704.1"/>
    <property type="molecule type" value="Genomic_DNA"/>
</dbReference>
<proteinExistence type="predicted"/>
<keyword evidence="3" id="KW-1185">Reference proteome</keyword>
<reference evidence="2 3" key="1">
    <citation type="submission" date="2023-08" db="EMBL/GenBank/DDBJ databases">
        <title>Implementing the SeqCode for naming new Mesorhizobium species isolated from Vachellia karroo root nodules.</title>
        <authorList>
            <person name="Van Lill M."/>
        </authorList>
    </citation>
    <scope>NUCLEOTIDE SEQUENCE [LARGE SCALE GENOMIC DNA]</scope>
    <source>
        <strain evidence="2 3">MSK 1335</strain>
    </source>
</reference>
<protein>
    <submittedName>
        <fullName evidence="2">Sulfotransferase family protein</fullName>
    </submittedName>
</protein>
<evidence type="ECO:0000313" key="2">
    <source>
        <dbReference type="EMBL" id="MDX8524704.1"/>
    </source>
</evidence>
<feature type="coiled-coil region" evidence="1">
    <location>
        <begin position="335"/>
        <end position="390"/>
    </location>
</feature>
<accession>A0ABU4ZH53</accession>
<dbReference type="SUPFAM" id="SSF52540">
    <property type="entry name" value="P-loop containing nucleoside triphosphate hydrolases"/>
    <property type="match status" value="1"/>
</dbReference>
<evidence type="ECO:0000256" key="1">
    <source>
        <dbReference type="SAM" id="Coils"/>
    </source>
</evidence>
<keyword evidence="1" id="KW-0175">Coiled coil</keyword>
<dbReference type="InterPro" id="IPR014556">
    <property type="entry name" value="UCP029407"/>
</dbReference>
<dbReference type="Gene3D" id="3.40.50.300">
    <property type="entry name" value="P-loop containing nucleotide triphosphate hydrolases"/>
    <property type="match status" value="1"/>
</dbReference>
<dbReference type="PIRSF" id="PIRSF029407">
    <property type="entry name" value="UCP029407"/>
    <property type="match status" value="1"/>
</dbReference>
<dbReference type="InterPro" id="IPR027417">
    <property type="entry name" value="P-loop_NTPase"/>
</dbReference>
<name>A0ABU4ZH53_9HYPH</name>
<dbReference type="RefSeq" id="WP_320232440.1">
    <property type="nucleotide sequence ID" value="NZ_JAVIJF010000005.1"/>
</dbReference>
<dbReference type="Proteomes" id="UP001276840">
    <property type="component" value="Unassembled WGS sequence"/>
</dbReference>
<gene>
    <name evidence="2" type="ORF">RFM68_09305</name>
</gene>
<organism evidence="2 3">
    <name type="scientific">Mesorhizobium montanum</name>
    <dbReference type="NCBI Taxonomy" id="3072323"/>
    <lineage>
        <taxon>Bacteria</taxon>
        <taxon>Pseudomonadati</taxon>
        <taxon>Pseudomonadota</taxon>
        <taxon>Alphaproteobacteria</taxon>
        <taxon>Hyphomicrobiales</taxon>
        <taxon>Phyllobacteriaceae</taxon>
        <taxon>Mesorhizobium</taxon>
    </lineage>
</organism>
<comment type="caution">
    <text evidence="2">The sequence shown here is derived from an EMBL/GenBank/DDBJ whole genome shotgun (WGS) entry which is preliminary data.</text>
</comment>
<evidence type="ECO:0000313" key="3">
    <source>
        <dbReference type="Proteomes" id="UP001276840"/>
    </source>
</evidence>
<sequence>MQRRQDEMPDHIARASVVRTHSKREAILILGMHRSGTSILGGMVNALGAAGPHSLMAGDRHNPTGYWESLRLNTAANNLLAAAGSGWHDWLPLDPGWMASEAAQGHRHEIKAILASEFGDEPLFFIKEPRTCRFLPLMSSILAEMRIDTVALLPIRNPLEVAYSIERRDGFPVASSLMVWLRHVLEAELHSRHLPRCFLLHEDFLADWQSQLTRAGRTIDLAWPVRPEQARSEVESFLSQELHHQRYTVDDLRNHHDAPPMVATAYEMFRAMASDGDSPGLREQLDGIRLRLDSAAALVGRMFAAERSAARRSAEDLQNRLIEFHTQADQLHAHVAELHRDRNEMLRDRDRLLHENEAQFREREALLQEKEALLREREALHREREGLLKACEAMLASHSWRLTAPLRWLGNPFAKRGKR</sequence>